<dbReference type="Pfam" id="PF07655">
    <property type="entry name" value="Secretin_N_2"/>
    <property type="match status" value="1"/>
</dbReference>
<keyword evidence="3" id="KW-0472">Membrane</keyword>
<gene>
    <name evidence="7" type="ORF">CJP73_07605</name>
</gene>
<comment type="caution">
    <text evidence="7">The sequence shown here is derived from an EMBL/GenBank/DDBJ whole genome shotgun (WGS) entry which is preliminary data.</text>
</comment>
<evidence type="ECO:0000313" key="8">
    <source>
        <dbReference type="Proteomes" id="UP000266206"/>
    </source>
</evidence>
<dbReference type="PANTHER" id="PTHR30332:SF24">
    <property type="entry name" value="SECRETIN GSPD-RELATED"/>
    <property type="match status" value="1"/>
</dbReference>
<dbReference type="InterPro" id="IPR011514">
    <property type="entry name" value="Secretin_N_2"/>
</dbReference>
<accession>A0A3A1YRY8</accession>
<sequence>MNTARNLKRLATFVIFPIFLSGCAVQRINDSVDRSQAREQSAMSMLERMRQAKTPREAAGGALIRSDSIWVDTNAVPAAASTISGKPSQLDCPITFIPVSGVTISEFANSVTSQCGIPVRVTQDALAMLNGYAPGGSGGQSQNTQMGALPSPNLAAMGNGSAGNSMASAYMPINNVGNTISGINWKDKPLKGLLDQVTARLGLGWKLLDGAIVIFHTDTRVFHLYAIPGVAKMSSAVKSGADSSNSSGSNSTNNAAGSFSSEGSSQSTGLTFETNIIEDIDKTIKNMLTPQFGRSAISPSTGTVTVTDRPEVLDRIAAYLENENKRITRQVLLNVKVLAVTVNDTDSMGINWEAVYESLDRYGVSLATGFPSAAGGASGSIGIMNPSSRWNGTELLVDALSTIGRVSTVTAPSVTTLNLQPAPVLVGSQQSYLASVSTTDTANVGSTSTLTPGTITTGFNMTLLPYLMEGPDMLLQYSINLSSLTRLREVESGGQKIEIPEVANRIFSQRVRLRSGETLILSGFEQSNDDASKEGVGDSGFWLFGGQGSQNKTRDVIVILITPVVME</sequence>
<feature type="domain" description="Type II/III secretion system secretin-like" evidence="5">
    <location>
        <begin position="399"/>
        <end position="566"/>
    </location>
</feature>
<dbReference type="RefSeq" id="WP_119516004.1">
    <property type="nucleotide sequence ID" value="NZ_NQYH01000005.1"/>
</dbReference>
<evidence type="ECO:0000256" key="3">
    <source>
        <dbReference type="ARBA" id="ARBA00023136"/>
    </source>
</evidence>
<evidence type="ECO:0000256" key="4">
    <source>
        <dbReference type="SAM" id="MobiDB-lite"/>
    </source>
</evidence>
<feature type="domain" description="Secretin N-terminal" evidence="6">
    <location>
        <begin position="219"/>
        <end position="302"/>
    </location>
</feature>
<evidence type="ECO:0000256" key="2">
    <source>
        <dbReference type="ARBA" id="ARBA00022729"/>
    </source>
</evidence>
<name>A0A3A1YRY8_9BURK</name>
<evidence type="ECO:0000259" key="5">
    <source>
        <dbReference type="Pfam" id="PF00263"/>
    </source>
</evidence>
<evidence type="ECO:0000259" key="6">
    <source>
        <dbReference type="Pfam" id="PF07655"/>
    </source>
</evidence>
<dbReference type="InterPro" id="IPR004846">
    <property type="entry name" value="T2SS/T3SS_dom"/>
</dbReference>
<dbReference type="Proteomes" id="UP000266206">
    <property type="component" value="Unassembled WGS sequence"/>
</dbReference>
<dbReference type="GO" id="GO:0019867">
    <property type="term" value="C:outer membrane"/>
    <property type="evidence" value="ECO:0007669"/>
    <property type="project" value="InterPro"/>
</dbReference>
<comment type="subcellular location">
    <subcellularLocation>
        <location evidence="1">Membrane</location>
    </subcellularLocation>
</comment>
<dbReference type="EMBL" id="NQYH01000005">
    <property type="protein sequence ID" value="RIY41003.1"/>
    <property type="molecule type" value="Genomic_DNA"/>
</dbReference>
<dbReference type="InterPro" id="IPR013359">
    <property type="entry name" value="Pilus_4B_PilN"/>
</dbReference>
<protein>
    <submittedName>
        <fullName evidence="7">PilN family type IVB pilus formation outer membrane protein</fullName>
    </submittedName>
</protein>
<feature type="region of interest" description="Disordered" evidence="4">
    <location>
        <begin position="237"/>
        <end position="267"/>
    </location>
</feature>
<proteinExistence type="predicted"/>
<evidence type="ECO:0000313" key="7">
    <source>
        <dbReference type="EMBL" id="RIY41003.1"/>
    </source>
</evidence>
<dbReference type="PROSITE" id="PS51257">
    <property type="entry name" value="PROKAR_LIPOPROTEIN"/>
    <property type="match status" value="1"/>
</dbReference>
<dbReference type="InterPro" id="IPR050810">
    <property type="entry name" value="Bact_Secretion_Sys_Channel"/>
</dbReference>
<dbReference type="NCBIfam" id="TIGR02520">
    <property type="entry name" value="pilus_B_mal_scr"/>
    <property type="match status" value="1"/>
</dbReference>
<dbReference type="AlphaFoldDB" id="A0A3A1YRY8"/>
<dbReference type="Pfam" id="PF00263">
    <property type="entry name" value="Secretin"/>
    <property type="match status" value="1"/>
</dbReference>
<evidence type="ECO:0000256" key="1">
    <source>
        <dbReference type="ARBA" id="ARBA00004370"/>
    </source>
</evidence>
<organism evidence="7 8">
    <name type="scientific">Neopusillimonas maritima</name>
    <dbReference type="NCBI Taxonomy" id="2026239"/>
    <lineage>
        <taxon>Bacteria</taxon>
        <taxon>Pseudomonadati</taxon>
        <taxon>Pseudomonadota</taxon>
        <taxon>Betaproteobacteria</taxon>
        <taxon>Burkholderiales</taxon>
        <taxon>Alcaligenaceae</taxon>
        <taxon>Neopusillimonas</taxon>
    </lineage>
</organism>
<dbReference type="OrthoDB" id="6638496at2"/>
<reference evidence="7 8" key="1">
    <citation type="submission" date="2017-08" db="EMBL/GenBank/DDBJ databases">
        <title>Pusillimonas indicus sp. nov., a member of the family Alcaligenaceae isolated from surface seawater.</title>
        <authorList>
            <person name="Li J."/>
        </authorList>
    </citation>
    <scope>NUCLEOTIDE SEQUENCE [LARGE SCALE GENOMIC DNA]</scope>
    <source>
        <strain evidence="7 8">L52-1-41</strain>
    </source>
</reference>
<keyword evidence="2" id="KW-0732">Signal</keyword>
<dbReference type="GO" id="GO:0009297">
    <property type="term" value="P:pilus assembly"/>
    <property type="evidence" value="ECO:0007669"/>
    <property type="project" value="InterPro"/>
</dbReference>
<dbReference type="GO" id="GO:0009306">
    <property type="term" value="P:protein secretion"/>
    <property type="evidence" value="ECO:0007669"/>
    <property type="project" value="InterPro"/>
</dbReference>
<dbReference type="PANTHER" id="PTHR30332">
    <property type="entry name" value="PROBABLE GENERAL SECRETION PATHWAY PROTEIN D"/>
    <property type="match status" value="1"/>
</dbReference>